<feature type="transmembrane region" description="Helical" evidence="7">
    <location>
        <begin position="31"/>
        <end position="49"/>
    </location>
</feature>
<dbReference type="GO" id="GO:0005886">
    <property type="term" value="C:plasma membrane"/>
    <property type="evidence" value="ECO:0007669"/>
    <property type="project" value="UniProtKB-SubCell"/>
</dbReference>
<dbReference type="AlphaFoldDB" id="A0A381V9E5"/>
<evidence type="ECO:0000256" key="4">
    <source>
        <dbReference type="ARBA" id="ARBA00022692"/>
    </source>
</evidence>
<keyword evidence="2" id="KW-0813">Transport</keyword>
<organism evidence="8">
    <name type="scientific">marine metagenome</name>
    <dbReference type="NCBI Taxonomy" id="408172"/>
    <lineage>
        <taxon>unclassified sequences</taxon>
        <taxon>metagenomes</taxon>
        <taxon>ecological metagenomes</taxon>
    </lineage>
</organism>
<feature type="transmembrane region" description="Helical" evidence="7">
    <location>
        <begin position="226"/>
        <end position="245"/>
    </location>
</feature>
<sequence length="500" mass="54576">VNESTPQTNSQPTRQPKGLYTLFFTEMWERFSYYGMRALLVLFMVDEVMNGGLGLTDGDATAIYGLYTAGVYLAAVPGGWAADRLLGARSAVWFGGLIIAAGHFTLAIPQTQTFFVGLILIIVGTGLLKPNISVMVGQLYPEGGARRDAGFTIFYLGINLGAAIGPLICSTLGEKANWHYGFAAAGVGMLFGLIQYRLSFRKLDDIGLIPERSIDSPDSGIKRDWILFYLGIATIATIAFLGLSGIIRFDPIALSKWATYVIVGISIIYFVGLYGFAKLNQEERKRVAAIIILFLASAMFWSGFEQAGSSLNLFALRHTDRVIEYFDWEFPVGWFQFFNPAFIIIFAPMFATLWVVLARRNLNPSIPVKFALGFALLGLGFLVMVFASKLLDGDNGKVLPTWLITTYFLHTIGEICLSPVGLSAVTKLAPKRLVGQMMGIWFLGASLGNVIAGLIAGEFSAEAVEKMPAQYLHIVLTALGTGMLLLVFSRPVNKLMAGIK</sequence>
<proteinExistence type="predicted"/>
<feature type="transmembrane region" description="Helical" evidence="7">
    <location>
        <begin position="438"/>
        <end position="457"/>
    </location>
</feature>
<feature type="non-terminal residue" evidence="8">
    <location>
        <position position="1"/>
    </location>
</feature>
<dbReference type="InterPro" id="IPR000109">
    <property type="entry name" value="POT_fam"/>
</dbReference>
<dbReference type="NCBIfam" id="TIGR00924">
    <property type="entry name" value="yjdL_sub1_fam"/>
    <property type="match status" value="1"/>
</dbReference>
<keyword evidence="5 7" id="KW-1133">Transmembrane helix</keyword>
<protein>
    <recommendedName>
        <fullName evidence="9">Major facilitator superfamily (MFS) profile domain-containing protein</fullName>
    </recommendedName>
</protein>
<keyword evidence="3" id="KW-1003">Cell membrane</keyword>
<keyword evidence="6 7" id="KW-0472">Membrane</keyword>
<evidence type="ECO:0000256" key="7">
    <source>
        <dbReference type="SAM" id="Phobius"/>
    </source>
</evidence>
<keyword evidence="4 7" id="KW-0812">Transmembrane</keyword>
<evidence type="ECO:0000256" key="1">
    <source>
        <dbReference type="ARBA" id="ARBA00004651"/>
    </source>
</evidence>
<dbReference type="EMBL" id="UINC01008213">
    <property type="protein sequence ID" value="SVA37005.1"/>
    <property type="molecule type" value="Genomic_DNA"/>
</dbReference>
<comment type="subcellular location">
    <subcellularLocation>
        <location evidence="1">Cell membrane</location>
        <topology evidence="1">Multi-pass membrane protein</topology>
    </subcellularLocation>
</comment>
<evidence type="ECO:0000256" key="2">
    <source>
        <dbReference type="ARBA" id="ARBA00022448"/>
    </source>
</evidence>
<dbReference type="Gene3D" id="1.20.1250.20">
    <property type="entry name" value="MFS general substrate transporter like domains"/>
    <property type="match status" value="1"/>
</dbReference>
<reference evidence="8" key="1">
    <citation type="submission" date="2018-05" db="EMBL/GenBank/DDBJ databases">
        <authorList>
            <person name="Lanie J.A."/>
            <person name="Ng W.-L."/>
            <person name="Kazmierczak K.M."/>
            <person name="Andrzejewski T.M."/>
            <person name="Davidsen T.M."/>
            <person name="Wayne K.J."/>
            <person name="Tettelin H."/>
            <person name="Glass J.I."/>
            <person name="Rusch D."/>
            <person name="Podicherti R."/>
            <person name="Tsui H.-C.T."/>
            <person name="Winkler M.E."/>
        </authorList>
    </citation>
    <scope>NUCLEOTIDE SEQUENCE</scope>
</reference>
<feature type="transmembrane region" description="Helical" evidence="7">
    <location>
        <begin position="91"/>
        <end position="108"/>
    </location>
</feature>
<feature type="transmembrane region" description="Helical" evidence="7">
    <location>
        <begin position="407"/>
        <end position="426"/>
    </location>
</feature>
<feature type="transmembrane region" description="Helical" evidence="7">
    <location>
        <begin position="337"/>
        <end position="358"/>
    </location>
</feature>
<feature type="transmembrane region" description="Helical" evidence="7">
    <location>
        <begin position="153"/>
        <end position="173"/>
    </location>
</feature>
<feature type="transmembrane region" description="Helical" evidence="7">
    <location>
        <begin position="287"/>
        <end position="304"/>
    </location>
</feature>
<feature type="transmembrane region" description="Helical" evidence="7">
    <location>
        <begin position="370"/>
        <end position="387"/>
    </location>
</feature>
<dbReference type="InterPro" id="IPR005279">
    <property type="entry name" value="Dipep/tripep_permease"/>
</dbReference>
<dbReference type="Pfam" id="PF00854">
    <property type="entry name" value="PTR2"/>
    <property type="match status" value="1"/>
</dbReference>
<feature type="transmembrane region" description="Helical" evidence="7">
    <location>
        <begin position="257"/>
        <end position="275"/>
    </location>
</feature>
<dbReference type="GO" id="GO:0015833">
    <property type="term" value="P:peptide transport"/>
    <property type="evidence" value="ECO:0007669"/>
    <property type="project" value="InterPro"/>
</dbReference>
<dbReference type="GO" id="GO:1904680">
    <property type="term" value="F:peptide transmembrane transporter activity"/>
    <property type="evidence" value="ECO:0007669"/>
    <property type="project" value="InterPro"/>
</dbReference>
<dbReference type="CDD" id="cd17346">
    <property type="entry name" value="MFS_DtpA_like"/>
    <property type="match status" value="1"/>
</dbReference>
<feature type="transmembrane region" description="Helical" evidence="7">
    <location>
        <begin position="61"/>
        <end position="82"/>
    </location>
</feature>
<dbReference type="SUPFAM" id="SSF103473">
    <property type="entry name" value="MFS general substrate transporter"/>
    <property type="match status" value="1"/>
</dbReference>
<feature type="transmembrane region" description="Helical" evidence="7">
    <location>
        <begin position="114"/>
        <end position="132"/>
    </location>
</feature>
<dbReference type="InterPro" id="IPR050171">
    <property type="entry name" value="MFS_Transporters"/>
</dbReference>
<evidence type="ECO:0000313" key="8">
    <source>
        <dbReference type="EMBL" id="SVA37005.1"/>
    </source>
</evidence>
<gene>
    <name evidence="8" type="ORF">METZ01_LOCUS89859</name>
</gene>
<dbReference type="PANTHER" id="PTHR23517:SF15">
    <property type="entry name" value="PROTON-DEPENDENT OLIGOPEPTIDE FAMILY TRANSPORT PROTEIN"/>
    <property type="match status" value="1"/>
</dbReference>
<dbReference type="InterPro" id="IPR036259">
    <property type="entry name" value="MFS_trans_sf"/>
</dbReference>
<evidence type="ECO:0000256" key="5">
    <source>
        <dbReference type="ARBA" id="ARBA00022989"/>
    </source>
</evidence>
<dbReference type="PANTHER" id="PTHR23517">
    <property type="entry name" value="RESISTANCE PROTEIN MDTM, PUTATIVE-RELATED-RELATED"/>
    <property type="match status" value="1"/>
</dbReference>
<evidence type="ECO:0000256" key="6">
    <source>
        <dbReference type="ARBA" id="ARBA00023136"/>
    </source>
</evidence>
<evidence type="ECO:0008006" key="9">
    <source>
        <dbReference type="Google" id="ProtNLM"/>
    </source>
</evidence>
<feature type="transmembrane region" description="Helical" evidence="7">
    <location>
        <begin position="469"/>
        <end position="488"/>
    </location>
</feature>
<accession>A0A381V9E5</accession>
<evidence type="ECO:0000256" key="3">
    <source>
        <dbReference type="ARBA" id="ARBA00022475"/>
    </source>
</evidence>
<name>A0A381V9E5_9ZZZZ</name>